<accession>A0A1F5WQG0</accession>
<keyword evidence="4" id="KW-0378">Hydrolase</keyword>
<protein>
    <submittedName>
        <fullName evidence="8">CRISPR-associated endonuclease Cas2</fullName>
    </submittedName>
</protein>
<keyword evidence="5" id="KW-0460">Magnesium</keyword>
<evidence type="ECO:0000256" key="4">
    <source>
        <dbReference type="ARBA" id="ARBA00022801"/>
    </source>
</evidence>
<dbReference type="Pfam" id="PF20803">
    <property type="entry name" value="PaaX_M"/>
    <property type="match status" value="1"/>
</dbReference>
<comment type="caution">
    <text evidence="8">The sequence shown here is derived from an EMBL/GenBank/DDBJ whole genome shotgun (WGS) entry which is preliminary data.</text>
</comment>
<evidence type="ECO:0000313" key="9">
    <source>
        <dbReference type="Proteomes" id="UP000178425"/>
    </source>
</evidence>
<evidence type="ECO:0000313" key="8">
    <source>
        <dbReference type="EMBL" id="OGF77896.1"/>
    </source>
</evidence>
<dbReference type="NCBIfam" id="TIGR01573">
    <property type="entry name" value="cas2"/>
    <property type="match status" value="1"/>
</dbReference>
<feature type="domain" description="Transcriptional repressor PaaX-like central Cas2-like" evidence="7">
    <location>
        <begin position="103"/>
        <end position="175"/>
    </location>
</feature>
<sequence>MVRGYKIMAILSTLAGGALLTLKIFDEIWPTGFSRSYYRNKKISRTNFDAERRQEFFNLLNYLQRKGFVEKKKTDAGIFWKITSGGLVKLKILKNKSTDYQADSDGNLKIIIFDVPEKERKLRAWLRSALKILGFRMLQQSVWIGKGRIPELFLFDLRQKNLLPYIHIMEVNKGGTVKELS</sequence>
<keyword evidence="2" id="KW-0479">Metal-binding</keyword>
<keyword evidence="1" id="KW-0540">Nuclease</keyword>
<keyword evidence="6" id="KW-0051">Antiviral defense</keyword>
<dbReference type="Gene3D" id="3.30.70.2650">
    <property type="match status" value="1"/>
</dbReference>
<gene>
    <name evidence="8" type="ORF">A2W54_04750</name>
</gene>
<dbReference type="Proteomes" id="UP000178425">
    <property type="component" value="Unassembled WGS sequence"/>
</dbReference>
<organism evidence="8 9">
    <name type="scientific">Candidatus Giovannonibacteria bacterium RIFCSPHIGHO2_02_43_13</name>
    <dbReference type="NCBI Taxonomy" id="1798330"/>
    <lineage>
        <taxon>Bacteria</taxon>
        <taxon>Candidatus Giovannoniibacteriota</taxon>
    </lineage>
</organism>
<evidence type="ECO:0000256" key="3">
    <source>
        <dbReference type="ARBA" id="ARBA00022759"/>
    </source>
</evidence>
<reference evidence="8 9" key="1">
    <citation type="journal article" date="2016" name="Nat. Commun.">
        <title>Thousands of microbial genomes shed light on interconnected biogeochemical processes in an aquifer system.</title>
        <authorList>
            <person name="Anantharaman K."/>
            <person name="Brown C.T."/>
            <person name="Hug L.A."/>
            <person name="Sharon I."/>
            <person name="Castelle C.J."/>
            <person name="Probst A.J."/>
            <person name="Thomas B.C."/>
            <person name="Singh A."/>
            <person name="Wilkins M.J."/>
            <person name="Karaoz U."/>
            <person name="Brodie E.L."/>
            <person name="Williams K.H."/>
            <person name="Hubbard S.S."/>
            <person name="Banfield J.F."/>
        </authorList>
    </citation>
    <scope>NUCLEOTIDE SEQUENCE [LARGE SCALE GENOMIC DNA]</scope>
</reference>
<dbReference type="InterPro" id="IPR048846">
    <property type="entry name" value="PaaX-like_central"/>
</dbReference>
<dbReference type="InterPro" id="IPR021127">
    <property type="entry name" value="CRISPR_associated_Cas2"/>
</dbReference>
<evidence type="ECO:0000259" key="7">
    <source>
        <dbReference type="Pfam" id="PF20803"/>
    </source>
</evidence>
<evidence type="ECO:0000256" key="6">
    <source>
        <dbReference type="ARBA" id="ARBA00023118"/>
    </source>
</evidence>
<dbReference type="GO" id="GO:0043571">
    <property type="term" value="P:maintenance of CRISPR repeat elements"/>
    <property type="evidence" value="ECO:0007669"/>
    <property type="project" value="InterPro"/>
</dbReference>
<keyword evidence="3 8" id="KW-0255">Endonuclease</keyword>
<name>A0A1F5WQG0_9BACT</name>
<evidence type="ECO:0000256" key="1">
    <source>
        <dbReference type="ARBA" id="ARBA00022722"/>
    </source>
</evidence>
<dbReference type="AlphaFoldDB" id="A0A1F5WQG0"/>
<dbReference type="EMBL" id="MFHI01000033">
    <property type="protein sequence ID" value="OGF77896.1"/>
    <property type="molecule type" value="Genomic_DNA"/>
</dbReference>
<proteinExistence type="predicted"/>
<evidence type="ECO:0000256" key="2">
    <source>
        <dbReference type="ARBA" id="ARBA00022723"/>
    </source>
</evidence>
<evidence type="ECO:0000256" key="5">
    <source>
        <dbReference type="ARBA" id="ARBA00022842"/>
    </source>
</evidence>
<dbReference type="GO" id="GO:0004521">
    <property type="term" value="F:RNA endonuclease activity"/>
    <property type="evidence" value="ECO:0007669"/>
    <property type="project" value="InterPro"/>
</dbReference>